<protein>
    <submittedName>
        <fullName evidence="3">YciI family protein</fullName>
    </submittedName>
</protein>
<accession>A0A4R0J7X9</accession>
<comment type="similarity">
    <text evidence="1">Belongs to the YciI family.</text>
</comment>
<organism evidence="3 4">
    <name type="scientific">Kribbella speibonae</name>
    <dbReference type="NCBI Taxonomy" id="1572660"/>
    <lineage>
        <taxon>Bacteria</taxon>
        <taxon>Bacillati</taxon>
        <taxon>Actinomycetota</taxon>
        <taxon>Actinomycetes</taxon>
        <taxon>Propionibacteriales</taxon>
        <taxon>Kribbellaceae</taxon>
        <taxon>Kribbella</taxon>
    </lineage>
</organism>
<dbReference type="EMBL" id="SJKC01000001">
    <property type="protein sequence ID" value="TCC40546.1"/>
    <property type="molecule type" value="Genomic_DNA"/>
</dbReference>
<evidence type="ECO:0000313" key="3">
    <source>
        <dbReference type="EMBL" id="TCC40546.1"/>
    </source>
</evidence>
<evidence type="ECO:0000259" key="2">
    <source>
        <dbReference type="Pfam" id="PF03795"/>
    </source>
</evidence>
<dbReference type="Proteomes" id="UP000294225">
    <property type="component" value="Unassembled WGS sequence"/>
</dbReference>
<dbReference type="Gene3D" id="3.30.70.1060">
    <property type="entry name" value="Dimeric alpha+beta barrel"/>
    <property type="match status" value="1"/>
</dbReference>
<evidence type="ECO:0000256" key="1">
    <source>
        <dbReference type="ARBA" id="ARBA00007689"/>
    </source>
</evidence>
<dbReference type="InterPro" id="IPR005545">
    <property type="entry name" value="YCII"/>
</dbReference>
<sequence>MRFMMIFKATEESEAGQPPTEESLTAMGLVMAEMAEKGVLLAGDGLLPSSHGFRLQLDEGKQRVIDGPFTETKELIAGFCLIEVASREEALEWGWRCVAADGRDADAAGTSGLLEIRQVPTADFFGDNYTDEARDRNEHTFQKAAENLQKSNT</sequence>
<dbReference type="AlphaFoldDB" id="A0A4R0J7X9"/>
<dbReference type="PANTHER" id="PTHR35174">
    <property type="entry name" value="BLL7171 PROTEIN-RELATED"/>
    <property type="match status" value="1"/>
</dbReference>
<gene>
    <name evidence="3" type="ORF">E0H92_02265</name>
</gene>
<dbReference type="Pfam" id="PF03795">
    <property type="entry name" value="YCII"/>
    <property type="match status" value="1"/>
</dbReference>
<feature type="domain" description="YCII-related" evidence="2">
    <location>
        <begin position="1"/>
        <end position="97"/>
    </location>
</feature>
<dbReference type="PANTHER" id="PTHR35174:SF4">
    <property type="entry name" value="BLL7163 PROTEIN"/>
    <property type="match status" value="1"/>
</dbReference>
<evidence type="ECO:0000313" key="4">
    <source>
        <dbReference type="Proteomes" id="UP000294225"/>
    </source>
</evidence>
<proteinExistence type="inferred from homology"/>
<name>A0A4R0J7X9_9ACTN</name>
<dbReference type="InterPro" id="IPR011008">
    <property type="entry name" value="Dimeric_a/b-barrel"/>
</dbReference>
<comment type="caution">
    <text evidence="3">The sequence shown here is derived from an EMBL/GenBank/DDBJ whole genome shotgun (WGS) entry which is preliminary data.</text>
</comment>
<reference evidence="3 4" key="1">
    <citation type="submission" date="2019-02" db="EMBL/GenBank/DDBJ databases">
        <title>Kribbella capetownensis sp. nov. and Kribbella speibonae sp. nov., isolated from soil.</title>
        <authorList>
            <person name="Curtis S.M."/>
            <person name="Norton I."/>
            <person name="Everest G.J."/>
            <person name="Meyers P.R."/>
        </authorList>
    </citation>
    <scope>NUCLEOTIDE SEQUENCE [LARGE SCALE GENOMIC DNA]</scope>
    <source>
        <strain evidence="3 4">YM55</strain>
    </source>
</reference>
<dbReference type="SUPFAM" id="SSF54909">
    <property type="entry name" value="Dimeric alpha+beta barrel"/>
    <property type="match status" value="1"/>
</dbReference>